<evidence type="ECO:0000256" key="1">
    <source>
        <dbReference type="SAM" id="MobiDB-lite"/>
    </source>
</evidence>
<protein>
    <recommendedName>
        <fullName evidence="4">Histone deacetylase 14</fullName>
    </recommendedName>
</protein>
<feature type="compositionally biased region" description="Basic and acidic residues" evidence="1">
    <location>
        <begin position="93"/>
        <end position="103"/>
    </location>
</feature>
<reference evidence="2" key="2">
    <citation type="submission" date="2022-01" db="EMBL/GenBank/DDBJ databases">
        <authorList>
            <person name="Yamashiro T."/>
            <person name="Shiraishi A."/>
            <person name="Satake H."/>
            <person name="Nakayama K."/>
        </authorList>
    </citation>
    <scope>NUCLEOTIDE SEQUENCE</scope>
</reference>
<feature type="compositionally biased region" description="Basic residues" evidence="1">
    <location>
        <begin position="75"/>
        <end position="92"/>
    </location>
</feature>
<evidence type="ECO:0000313" key="2">
    <source>
        <dbReference type="EMBL" id="GJS76968.1"/>
    </source>
</evidence>
<sequence length="114" mass="12878">SKREVFGMTIPNELINDVIRRADYYDVYLEKVAKHQRYIAGEELSNPESPAPKPAKPTKQTKPKATEQQTVSKIKTMKSKHTPAKPKEKKRKPVSESSKDHPLAKRAKAGNVVK</sequence>
<accession>A0ABQ4YJP5</accession>
<reference evidence="2" key="1">
    <citation type="journal article" date="2022" name="Int. J. Mol. Sci.">
        <title>Draft Genome of Tanacetum Coccineum: Genomic Comparison of Closely Related Tanacetum-Family Plants.</title>
        <authorList>
            <person name="Yamashiro T."/>
            <person name="Shiraishi A."/>
            <person name="Nakayama K."/>
            <person name="Satake H."/>
        </authorList>
    </citation>
    <scope>NUCLEOTIDE SEQUENCE</scope>
</reference>
<name>A0ABQ4YJP5_9ASTR</name>
<dbReference type="EMBL" id="BQNB010010414">
    <property type="protein sequence ID" value="GJS76968.1"/>
    <property type="molecule type" value="Genomic_DNA"/>
</dbReference>
<gene>
    <name evidence="2" type="ORF">Tco_0726849</name>
</gene>
<evidence type="ECO:0008006" key="4">
    <source>
        <dbReference type="Google" id="ProtNLM"/>
    </source>
</evidence>
<comment type="caution">
    <text evidence="2">The sequence shown here is derived from an EMBL/GenBank/DDBJ whole genome shotgun (WGS) entry which is preliminary data.</text>
</comment>
<dbReference type="Proteomes" id="UP001151760">
    <property type="component" value="Unassembled WGS sequence"/>
</dbReference>
<feature type="region of interest" description="Disordered" evidence="1">
    <location>
        <begin position="40"/>
        <end position="114"/>
    </location>
</feature>
<organism evidence="2 3">
    <name type="scientific">Tanacetum coccineum</name>
    <dbReference type="NCBI Taxonomy" id="301880"/>
    <lineage>
        <taxon>Eukaryota</taxon>
        <taxon>Viridiplantae</taxon>
        <taxon>Streptophyta</taxon>
        <taxon>Embryophyta</taxon>
        <taxon>Tracheophyta</taxon>
        <taxon>Spermatophyta</taxon>
        <taxon>Magnoliopsida</taxon>
        <taxon>eudicotyledons</taxon>
        <taxon>Gunneridae</taxon>
        <taxon>Pentapetalae</taxon>
        <taxon>asterids</taxon>
        <taxon>campanulids</taxon>
        <taxon>Asterales</taxon>
        <taxon>Asteraceae</taxon>
        <taxon>Asteroideae</taxon>
        <taxon>Anthemideae</taxon>
        <taxon>Anthemidinae</taxon>
        <taxon>Tanacetum</taxon>
    </lineage>
</organism>
<keyword evidence="3" id="KW-1185">Reference proteome</keyword>
<feature type="non-terminal residue" evidence="2">
    <location>
        <position position="1"/>
    </location>
</feature>
<evidence type="ECO:0000313" key="3">
    <source>
        <dbReference type="Proteomes" id="UP001151760"/>
    </source>
</evidence>
<proteinExistence type="predicted"/>